<evidence type="ECO:0000256" key="1">
    <source>
        <dbReference type="ARBA" id="ARBA00007274"/>
    </source>
</evidence>
<keyword evidence="4" id="KW-0012">Acyltransferase</keyword>
<dbReference type="PROSITE" id="PS00101">
    <property type="entry name" value="HEXAPEP_TRANSFERASES"/>
    <property type="match status" value="1"/>
</dbReference>
<evidence type="ECO:0000256" key="3">
    <source>
        <dbReference type="ARBA" id="ARBA00022737"/>
    </source>
</evidence>
<dbReference type="OrthoDB" id="9815592at2"/>
<organism evidence="5 6">
    <name type="scientific">Desulfamplus magnetovallimortis</name>
    <dbReference type="NCBI Taxonomy" id="1246637"/>
    <lineage>
        <taxon>Bacteria</taxon>
        <taxon>Pseudomonadati</taxon>
        <taxon>Thermodesulfobacteriota</taxon>
        <taxon>Desulfobacteria</taxon>
        <taxon>Desulfobacterales</taxon>
        <taxon>Desulfobacteraceae</taxon>
        <taxon>Desulfamplus</taxon>
    </lineage>
</organism>
<dbReference type="Pfam" id="PF00132">
    <property type="entry name" value="Hexapep"/>
    <property type="match status" value="1"/>
</dbReference>
<evidence type="ECO:0000256" key="2">
    <source>
        <dbReference type="ARBA" id="ARBA00022679"/>
    </source>
</evidence>
<dbReference type="PANTHER" id="PTHR43300">
    <property type="entry name" value="ACETYLTRANSFERASE"/>
    <property type="match status" value="1"/>
</dbReference>
<keyword evidence="2 5" id="KW-0808">Transferase</keyword>
<dbReference type="InterPro" id="IPR001451">
    <property type="entry name" value="Hexapep"/>
</dbReference>
<protein>
    <submittedName>
        <fullName evidence="5">Putative Acetyltransferase (Isoleucine patch superfamily)-like protein</fullName>
    </submittedName>
</protein>
<comment type="similarity">
    <text evidence="1">Belongs to the transferase hexapeptide repeat family.</text>
</comment>
<dbReference type="CDD" id="cd04647">
    <property type="entry name" value="LbH_MAT_like"/>
    <property type="match status" value="1"/>
</dbReference>
<dbReference type="Proteomes" id="UP000191931">
    <property type="component" value="Unassembled WGS sequence"/>
</dbReference>
<proteinExistence type="inferred from homology"/>
<dbReference type="STRING" id="1246637.MTBBW1_2560010"/>
<dbReference type="AlphaFoldDB" id="A0A1W1HEP9"/>
<dbReference type="InterPro" id="IPR050179">
    <property type="entry name" value="Trans_hexapeptide_repeat"/>
</dbReference>
<dbReference type="GO" id="GO:0016746">
    <property type="term" value="F:acyltransferase activity"/>
    <property type="evidence" value="ECO:0007669"/>
    <property type="project" value="UniProtKB-KW"/>
</dbReference>
<keyword evidence="6" id="KW-1185">Reference proteome</keyword>
<sequence length="228" mass="25508">MIQFGTPNFNNWHKYKKFLSIHKTCIISPSSNIHYITEPFIIKSPEHRSPITSDNLNVPIKNNFTNLEIGAESHIFCQFNFILPNAKITIGERCQIGNVNFSCASEIILGDDILMAWGINIVDSNHHSIYWEERQYDVIACRNDYIESDGRGIGQSQDFSVVKKKKITIGSKSWIGLNAIILKGVTIGEGAIIAPGSVITKDVEPWTMVGGNPGCFIKKIVKEKTNIL</sequence>
<evidence type="ECO:0000313" key="5">
    <source>
        <dbReference type="EMBL" id="SLM30969.1"/>
    </source>
</evidence>
<evidence type="ECO:0000256" key="4">
    <source>
        <dbReference type="ARBA" id="ARBA00023315"/>
    </source>
</evidence>
<dbReference type="RefSeq" id="WP_080809684.1">
    <property type="nucleotide sequence ID" value="NZ_LT828570.1"/>
</dbReference>
<dbReference type="PANTHER" id="PTHR43300:SF11">
    <property type="entry name" value="ACETYLTRANSFERASE RV3034C-RELATED"/>
    <property type="match status" value="1"/>
</dbReference>
<reference evidence="5 6" key="1">
    <citation type="submission" date="2017-03" db="EMBL/GenBank/DDBJ databases">
        <authorList>
            <person name="Afonso C.L."/>
            <person name="Miller P.J."/>
            <person name="Scott M.A."/>
            <person name="Spackman E."/>
            <person name="Goraichik I."/>
            <person name="Dimitrov K.M."/>
            <person name="Suarez D.L."/>
            <person name="Swayne D.E."/>
        </authorList>
    </citation>
    <scope>NUCLEOTIDE SEQUENCE [LARGE SCALE GENOMIC DNA]</scope>
    <source>
        <strain evidence="5">PRJEB14757</strain>
    </source>
</reference>
<dbReference type="InterPro" id="IPR018357">
    <property type="entry name" value="Hexapep_transf_CS"/>
</dbReference>
<keyword evidence="3" id="KW-0677">Repeat</keyword>
<dbReference type="SUPFAM" id="SSF51161">
    <property type="entry name" value="Trimeric LpxA-like enzymes"/>
    <property type="match status" value="1"/>
</dbReference>
<dbReference type="InterPro" id="IPR011004">
    <property type="entry name" value="Trimer_LpxA-like_sf"/>
</dbReference>
<accession>A0A1W1HEP9</accession>
<name>A0A1W1HEP9_9BACT</name>
<dbReference type="Gene3D" id="2.160.10.10">
    <property type="entry name" value="Hexapeptide repeat proteins"/>
    <property type="match status" value="1"/>
</dbReference>
<evidence type="ECO:0000313" key="6">
    <source>
        <dbReference type="Proteomes" id="UP000191931"/>
    </source>
</evidence>
<gene>
    <name evidence="5" type="ORF">MTBBW1_2560010</name>
</gene>
<dbReference type="EMBL" id="FWEV01000175">
    <property type="protein sequence ID" value="SLM30969.1"/>
    <property type="molecule type" value="Genomic_DNA"/>
</dbReference>